<organism evidence="1 2">
    <name type="scientific">Scyliorhinus torazame</name>
    <name type="common">Cloudy catshark</name>
    <name type="synonym">Catulus torazame</name>
    <dbReference type="NCBI Taxonomy" id="75743"/>
    <lineage>
        <taxon>Eukaryota</taxon>
        <taxon>Metazoa</taxon>
        <taxon>Chordata</taxon>
        <taxon>Craniata</taxon>
        <taxon>Vertebrata</taxon>
        <taxon>Chondrichthyes</taxon>
        <taxon>Elasmobranchii</taxon>
        <taxon>Galeomorphii</taxon>
        <taxon>Galeoidea</taxon>
        <taxon>Carcharhiniformes</taxon>
        <taxon>Scyliorhinidae</taxon>
        <taxon>Scyliorhinus</taxon>
    </lineage>
</organism>
<proteinExistence type="predicted"/>
<dbReference type="EMBL" id="BFAA01079900">
    <property type="protein sequence ID" value="GCB84612.1"/>
    <property type="molecule type" value="Genomic_DNA"/>
</dbReference>
<protein>
    <submittedName>
        <fullName evidence="1">Uncharacterized protein</fullName>
    </submittedName>
</protein>
<gene>
    <name evidence="1" type="ORF">scyTo_0025262</name>
</gene>
<keyword evidence="2" id="KW-1185">Reference proteome</keyword>
<feature type="non-terminal residue" evidence="1">
    <location>
        <position position="39"/>
    </location>
</feature>
<reference evidence="1 2" key="1">
    <citation type="journal article" date="2018" name="Nat. Ecol. Evol.">
        <title>Shark genomes provide insights into elasmobranch evolution and the origin of vertebrates.</title>
        <authorList>
            <person name="Hara Y"/>
            <person name="Yamaguchi K"/>
            <person name="Onimaru K"/>
            <person name="Kadota M"/>
            <person name="Koyanagi M"/>
            <person name="Keeley SD"/>
            <person name="Tatsumi K"/>
            <person name="Tanaka K"/>
            <person name="Motone F"/>
            <person name="Kageyama Y"/>
            <person name="Nozu R"/>
            <person name="Adachi N"/>
            <person name="Nishimura O"/>
            <person name="Nakagawa R"/>
            <person name="Tanegashima C"/>
            <person name="Kiyatake I"/>
            <person name="Matsumoto R"/>
            <person name="Murakumo K"/>
            <person name="Nishida K"/>
            <person name="Terakita A"/>
            <person name="Kuratani S"/>
            <person name="Sato K"/>
            <person name="Hyodo S Kuraku.S."/>
        </authorList>
    </citation>
    <scope>NUCLEOTIDE SEQUENCE [LARGE SCALE GENOMIC DNA]</scope>
</reference>
<dbReference type="AlphaFoldDB" id="A0A401QGZ8"/>
<sequence length="39" mass="4600">MGGRYETVKLVKAVDFALYPVEARPAHWIKWFAELHKNK</sequence>
<dbReference type="Proteomes" id="UP000288216">
    <property type="component" value="Unassembled WGS sequence"/>
</dbReference>
<name>A0A401QGZ8_SCYTO</name>
<evidence type="ECO:0000313" key="2">
    <source>
        <dbReference type="Proteomes" id="UP000288216"/>
    </source>
</evidence>
<comment type="caution">
    <text evidence="1">The sequence shown here is derived from an EMBL/GenBank/DDBJ whole genome shotgun (WGS) entry which is preliminary data.</text>
</comment>
<evidence type="ECO:0000313" key="1">
    <source>
        <dbReference type="EMBL" id="GCB84612.1"/>
    </source>
</evidence>
<accession>A0A401QGZ8</accession>